<proteinExistence type="predicted"/>
<reference evidence="1" key="2">
    <citation type="submission" date="2024-03" db="EMBL/GenBank/DDBJ databases">
        <authorList>
            <person name="Ni Y."/>
            <person name="Xu T."/>
            <person name="Yan S."/>
            <person name="Chen L."/>
            <person name="Wang Y."/>
        </authorList>
    </citation>
    <scope>NUCLEOTIDE SEQUENCE</scope>
    <source>
        <strain evidence="1">NYM1</strain>
    </source>
</reference>
<protein>
    <submittedName>
        <fullName evidence="1">ORF38</fullName>
    </submittedName>
</protein>
<reference evidence="1" key="1">
    <citation type="journal article" date="2024" name="Environ. Microbiol. Rep.">
        <title>Hiding in plain sight: The discovery of complete genomes of 11 hypothetical spindle-shaped viruses that putatively infect mesophilic ammonia-oxidizing archaea.</title>
        <authorList>
            <person name="Ni Y."/>
            <person name="Xu T."/>
            <person name="Yan S."/>
            <person name="Chen L."/>
            <person name="Wang Y."/>
        </authorList>
    </citation>
    <scope>NUCLEOTIDE SEQUENCE</scope>
    <source>
        <strain evidence="1">NYM1</strain>
    </source>
</reference>
<organism evidence="1">
    <name type="scientific">Nitrosopumilaceae spindle-shaped virus</name>
    <dbReference type="NCBI Taxonomy" id="3065433"/>
    <lineage>
        <taxon>Viruses</taxon>
    </lineage>
</organism>
<dbReference type="EMBL" id="BK067792">
    <property type="protein sequence ID" value="DBA52245.1"/>
    <property type="molecule type" value="Genomic_DNA"/>
</dbReference>
<accession>A0AAT9JHT2</accession>
<sequence>MIPQTQLETIKPFQDQTNRINQVKSKRKQYGQRLTLTKRSRQWAWFGSSGLRIMKDYKGPQGQRSYGNLPIKERKK</sequence>
<name>A0AAT9JHT2_9VIRU</name>
<evidence type="ECO:0000313" key="1">
    <source>
        <dbReference type="EMBL" id="DBA52245.1"/>
    </source>
</evidence>